<feature type="non-terminal residue" evidence="1">
    <location>
        <position position="1"/>
    </location>
</feature>
<organism evidence="1">
    <name type="scientific">marine sediment metagenome</name>
    <dbReference type="NCBI Taxonomy" id="412755"/>
    <lineage>
        <taxon>unclassified sequences</taxon>
        <taxon>metagenomes</taxon>
        <taxon>ecological metagenomes</taxon>
    </lineage>
</organism>
<accession>X1RJ85</accession>
<gene>
    <name evidence="1" type="ORF">S12H4_24712</name>
</gene>
<evidence type="ECO:0000313" key="1">
    <source>
        <dbReference type="EMBL" id="GAI80698.1"/>
    </source>
</evidence>
<name>X1RJ85_9ZZZZ</name>
<dbReference type="AlphaFoldDB" id="X1RJ85"/>
<proteinExistence type="predicted"/>
<dbReference type="EMBL" id="BARW01013513">
    <property type="protein sequence ID" value="GAI80698.1"/>
    <property type="molecule type" value="Genomic_DNA"/>
</dbReference>
<sequence length="40" mass="4427">QEVNHIEFSLNNEEHKISFKKSIPLFILAGFTANLLGIGG</sequence>
<reference evidence="1" key="1">
    <citation type="journal article" date="2014" name="Front. Microbiol.">
        <title>High frequency of phylogenetically diverse reductive dehalogenase-homologous genes in deep subseafloor sedimentary metagenomes.</title>
        <authorList>
            <person name="Kawai M."/>
            <person name="Futagami T."/>
            <person name="Toyoda A."/>
            <person name="Takaki Y."/>
            <person name="Nishi S."/>
            <person name="Hori S."/>
            <person name="Arai W."/>
            <person name="Tsubouchi T."/>
            <person name="Morono Y."/>
            <person name="Uchiyama I."/>
            <person name="Ito T."/>
            <person name="Fujiyama A."/>
            <person name="Inagaki F."/>
            <person name="Takami H."/>
        </authorList>
    </citation>
    <scope>NUCLEOTIDE SEQUENCE</scope>
    <source>
        <strain evidence="1">Expedition CK06-06</strain>
    </source>
</reference>
<comment type="caution">
    <text evidence="1">The sequence shown here is derived from an EMBL/GenBank/DDBJ whole genome shotgun (WGS) entry which is preliminary data.</text>
</comment>
<protein>
    <submittedName>
        <fullName evidence="1">Uncharacterized protein</fullName>
    </submittedName>
</protein>